<keyword evidence="2" id="KW-1185">Reference proteome</keyword>
<dbReference type="EMBL" id="JASCZI010211610">
    <property type="protein sequence ID" value="MED6195084.1"/>
    <property type="molecule type" value="Genomic_DNA"/>
</dbReference>
<sequence length="72" mass="8243">MAGGNFMHRVLSYVVNEVVVNGLANSPTFQRFAVRTSKQIENISKQAFQKRQELAEQIKVISKKTEDSFKNR</sequence>
<accession>A0ABU6XD07</accession>
<reference evidence="1 2" key="1">
    <citation type="journal article" date="2023" name="Plants (Basel)">
        <title>Bridging the Gap: Combining Genomics and Transcriptomics Approaches to Understand Stylosanthes scabra, an Orphan Legume from the Brazilian Caatinga.</title>
        <authorList>
            <person name="Ferreira-Neto J.R.C."/>
            <person name="da Silva M.D."/>
            <person name="Binneck E."/>
            <person name="de Melo N.F."/>
            <person name="da Silva R.H."/>
            <person name="de Melo A.L.T.M."/>
            <person name="Pandolfi V."/>
            <person name="Bustamante F.O."/>
            <person name="Brasileiro-Vidal A.C."/>
            <person name="Benko-Iseppon A.M."/>
        </authorList>
    </citation>
    <scope>NUCLEOTIDE SEQUENCE [LARGE SCALE GENOMIC DNA]</scope>
    <source>
        <tissue evidence="1">Leaves</tissue>
    </source>
</reference>
<comment type="caution">
    <text evidence="1">The sequence shown here is derived from an EMBL/GenBank/DDBJ whole genome shotgun (WGS) entry which is preliminary data.</text>
</comment>
<dbReference type="PANTHER" id="PTHR34966:SF1">
    <property type="entry name" value="OS04G0508100 PROTEIN"/>
    <property type="match status" value="1"/>
</dbReference>
<dbReference type="Proteomes" id="UP001341840">
    <property type="component" value="Unassembled WGS sequence"/>
</dbReference>
<evidence type="ECO:0000313" key="2">
    <source>
        <dbReference type="Proteomes" id="UP001341840"/>
    </source>
</evidence>
<gene>
    <name evidence="1" type="ORF">PIB30_034628</name>
</gene>
<organism evidence="1 2">
    <name type="scientific">Stylosanthes scabra</name>
    <dbReference type="NCBI Taxonomy" id="79078"/>
    <lineage>
        <taxon>Eukaryota</taxon>
        <taxon>Viridiplantae</taxon>
        <taxon>Streptophyta</taxon>
        <taxon>Embryophyta</taxon>
        <taxon>Tracheophyta</taxon>
        <taxon>Spermatophyta</taxon>
        <taxon>Magnoliopsida</taxon>
        <taxon>eudicotyledons</taxon>
        <taxon>Gunneridae</taxon>
        <taxon>Pentapetalae</taxon>
        <taxon>rosids</taxon>
        <taxon>fabids</taxon>
        <taxon>Fabales</taxon>
        <taxon>Fabaceae</taxon>
        <taxon>Papilionoideae</taxon>
        <taxon>50 kb inversion clade</taxon>
        <taxon>dalbergioids sensu lato</taxon>
        <taxon>Dalbergieae</taxon>
        <taxon>Pterocarpus clade</taxon>
        <taxon>Stylosanthes</taxon>
    </lineage>
</organism>
<proteinExistence type="predicted"/>
<protein>
    <submittedName>
        <fullName evidence="1">Uncharacterized protein</fullName>
    </submittedName>
</protein>
<evidence type="ECO:0000313" key="1">
    <source>
        <dbReference type="EMBL" id="MED6195084.1"/>
    </source>
</evidence>
<name>A0ABU6XD07_9FABA</name>
<dbReference type="PANTHER" id="PTHR34966">
    <property type="entry name" value="OSJNBA0043L24.15 PROTEIN"/>
    <property type="match status" value="1"/>
</dbReference>